<dbReference type="OrthoDB" id="185373at2759"/>
<dbReference type="EMBL" id="CAJNDS010000635">
    <property type="protein sequence ID" value="CAE7224125.1"/>
    <property type="molecule type" value="Genomic_DNA"/>
</dbReference>
<dbReference type="Pfam" id="PF13812">
    <property type="entry name" value="PPR_3"/>
    <property type="match status" value="3"/>
</dbReference>
<proteinExistence type="predicted"/>
<feature type="repeat" description="PPR" evidence="1">
    <location>
        <begin position="117"/>
        <end position="151"/>
    </location>
</feature>
<dbReference type="InterPro" id="IPR011990">
    <property type="entry name" value="TPR-like_helical_dom_sf"/>
</dbReference>
<sequence>MRLRSATPLAAHAERGLRDCIQRLCRLRGSGQWQEALWQLHEMQHSGPSPNVIACNVVLSSLEAGQAQALVQELPRMRLQADAVTYGSLIAAHGRARQWAETLAAVEVMRDEGVQLDLVTSSTAISACARSSKWRQALALMRALEGERLQPDVVFYSACIDACAQGRRWTMAVQLLDRMLAQSSPAAAGNVIAYAAALRSLEAHWSVAVQLLVDMKWKRISPDVVAFNAVLGACGSAAQWEAGLQVLAAMAGSRVAQDHVSKALAMSACAQAKRWETALALCPEPEHAITCSAFITACGQGRRWQLALLALSESEVARRSTVCWNATLSACDYWPRSLLLLQHMARRLLRTDLTGQNALLSTLEKGSQWALALDVFWTLRQHHLQPDAISFNSVISACEKGHTRNPRP</sequence>
<dbReference type="InterPro" id="IPR002885">
    <property type="entry name" value="PPR_rpt"/>
</dbReference>
<protein>
    <recommendedName>
        <fullName evidence="4">Pentatricopeptide repeat-containing protein, chloroplastic</fullName>
    </recommendedName>
</protein>
<accession>A0A812KHS5</accession>
<feature type="repeat" description="PPR" evidence="1">
    <location>
        <begin position="152"/>
        <end position="186"/>
    </location>
</feature>
<evidence type="ECO:0000313" key="2">
    <source>
        <dbReference type="EMBL" id="CAE7224125.1"/>
    </source>
</evidence>
<gene>
    <name evidence="2" type="ORF">SNAT2548_LOCUS8516</name>
</gene>
<dbReference type="NCBIfam" id="TIGR00756">
    <property type="entry name" value="PPR"/>
    <property type="match status" value="2"/>
</dbReference>
<dbReference type="PROSITE" id="PS51375">
    <property type="entry name" value="PPR"/>
    <property type="match status" value="3"/>
</dbReference>
<keyword evidence="3" id="KW-1185">Reference proteome</keyword>
<comment type="caution">
    <text evidence="2">The sequence shown here is derived from an EMBL/GenBank/DDBJ whole genome shotgun (WGS) entry which is preliminary data.</text>
</comment>
<dbReference type="GO" id="GO:0003729">
    <property type="term" value="F:mRNA binding"/>
    <property type="evidence" value="ECO:0007669"/>
    <property type="project" value="TreeGrafter"/>
</dbReference>
<evidence type="ECO:0000256" key="1">
    <source>
        <dbReference type="PROSITE-ProRule" id="PRU00708"/>
    </source>
</evidence>
<dbReference type="PANTHER" id="PTHR47938">
    <property type="entry name" value="RESPIRATORY COMPLEX I CHAPERONE (CIA84), PUTATIVE (AFU_ORTHOLOGUE AFUA_2G06020)-RELATED"/>
    <property type="match status" value="1"/>
</dbReference>
<reference evidence="2" key="1">
    <citation type="submission" date="2021-02" db="EMBL/GenBank/DDBJ databases">
        <authorList>
            <person name="Dougan E. K."/>
            <person name="Rhodes N."/>
            <person name="Thang M."/>
            <person name="Chan C."/>
        </authorList>
    </citation>
    <scope>NUCLEOTIDE SEQUENCE</scope>
</reference>
<evidence type="ECO:0008006" key="4">
    <source>
        <dbReference type="Google" id="ProtNLM"/>
    </source>
</evidence>
<organism evidence="2 3">
    <name type="scientific">Symbiodinium natans</name>
    <dbReference type="NCBI Taxonomy" id="878477"/>
    <lineage>
        <taxon>Eukaryota</taxon>
        <taxon>Sar</taxon>
        <taxon>Alveolata</taxon>
        <taxon>Dinophyceae</taxon>
        <taxon>Suessiales</taxon>
        <taxon>Symbiodiniaceae</taxon>
        <taxon>Symbiodinium</taxon>
    </lineage>
</organism>
<name>A0A812KHS5_9DINO</name>
<dbReference type="Gene3D" id="1.25.40.10">
    <property type="entry name" value="Tetratricopeptide repeat domain"/>
    <property type="match status" value="3"/>
</dbReference>
<evidence type="ECO:0000313" key="3">
    <source>
        <dbReference type="Proteomes" id="UP000604046"/>
    </source>
</evidence>
<feature type="repeat" description="PPR" evidence="1">
    <location>
        <begin position="82"/>
        <end position="116"/>
    </location>
</feature>
<dbReference type="PANTHER" id="PTHR47938:SF35">
    <property type="entry name" value="PENTATRICOPEPTIDE REPEAT-CONTAINING PROTEIN 4, MITOCHONDRIAL-RELATED"/>
    <property type="match status" value="1"/>
</dbReference>
<dbReference type="Proteomes" id="UP000604046">
    <property type="component" value="Unassembled WGS sequence"/>
</dbReference>
<dbReference type="AlphaFoldDB" id="A0A812KHS5"/>